<sequence>MFFHSRLLVFVFALLVALATGSPSSGARCKPVSLSELKAMRFWQTFYDRLGIIVWGDAYAFDNLKNEGTYPKLETTFDDGSENAEVCSEGTVVFQPTEVAAPLTGGRTYETAFKVQDVTPPDSIPGTTGGTYTVNAPYPDVEANSFEVDVSHDAKDYTILHELVGDICWIRYENTTCIQDTTGQATFSLYGAVRVGFDSPVNGHYYCILSSPQEYLVLTISTSRDTAVRRLGSTRPARFL</sequence>
<name>A0AAD6X3M5_9AGAR</name>
<accession>A0AAD6X3M5</accession>
<proteinExistence type="predicted"/>
<dbReference type="Proteomes" id="UP001218188">
    <property type="component" value="Unassembled WGS sequence"/>
</dbReference>
<feature type="chain" id="PRO_5041934862" evidence="1">
    <location>
        <begin position="22"/>
        <end position="240"/>
    </location>
</feature>
<gene>
    <name evidence="2" type="ORF">C8F04DRAFT_1186252</name>
</gene>
<dbReference type="AlphaFoldDB" id="A0AAD6X3M5"/>
<comment type="caution">
    <text evidence="2">The sequence shown here is derived from an EMBL/GenBank/DDBJ whole genome shotgun (WGS) entry which is preliminary data.</text>
</comment>
<dbReference type="EMBL" id="JARJCM010000085">
    <property type="protein sequence ID" value="KAJ7030969.1"/>
    <property type="molecule type" value="Genomic_DNA"/>
</dbReference>
<keyword evidence="1" id="KW-0732">Signal</keyword>
<evidence type="ECO:0000313" key="3">
    <source>
        <dbReference type="Proteomes" id="UP001218188"/>
    </source>
</evidence>
<evidence type="ECO:0000256" key="1">
    <source>
        <dbReference type="SAM" id="SignalP"/>
    </source>
</evidence>
<keyword evidence="3" id="KW-1185">Reference proteome</keyword>
<protein>
    <submittedName>
        <fullName evidence="2">Uncharacterized protein</fullName>
    </submittedName>
</protein>
<reference evidence="2" key="1">
    <citation type="submission" date="2023-03" db="EMBL/GenBank/DDBJ databases">
        <title>Massive genome expansion in bonnet fungi (Mycena s.s.) driven by repeated elements and novel gene families across ecological guilds.</title>
        <authorList>
            <consortium name="Lawrence Berkeley National Laboratory"/>
            <person name="Harder C.B."/>
            <person name="Miyauchi S."/>
            <person name="Viragh M."/>
            <person name="Kuo A."/>
            <person name="Thoen E."/>
            <person name="Andreopoulos B."/>
            <person name="Lu D."/>
            <person name="Skrede I."/>
            <person name="Drula E."/>
            <person name="Henrissat B."/>
            <person name="Morin E."/>
            <person name="Kohler A."/>
            <person name="Barry K."/>
            <person name="LaButti K."/>
            <person name="Morin E."/>
            <person name="Salamov A."/>
            <person name="Lipzen A."/>
            <person name="Mereny Z."/>
            <person name="Hegedus B."/>
            <person name="Baldrian P."/>
            <person name="Stursova M."/>
            <person name="Weitz H."/>
            <person name="Taylor A."/>
            <person name="Grigoriev I.V."/>
            <person name="Nagy L.G."/>
            <person name="Martin F."/>
            <person name="Kauserud H."/>
        </authorList>
    </citation>
    <scope>NUCLEOTIDE SEQUENCE</scope>
    <source>
        <strain evidence="2">CBHHK200</strain>
    </source>
</reference>
<evidence type="ECO:0000313" key="2">
    <source>
        <dbReference type="EMBL" id="KAJ7030969.1"/>
    </source>
</evidence>
<feature type="signal peptide" evidence="1">
    <location>
        <begin position="1"/>
        <end position="21"/>
    </location>
</feature>
<organism evidence="2 3">
    <name type="scientific">Mycena alexandri</name>
    <dbReference type="NCBI Taxonomy" id="1745969"/>
    <lineage>
        <taxon>Eukaryota</taxon>
        <taxon>Fungi</taxon>
        <taxon>Dikarya</taxon>
        <taxon>Basidiomycota</taxon>
        <taxon>Agaricomycotina</taxon>
        <taxon>Agaricomycetes</taxon>
        <taxon>Agaricomycetidae</taxon>
        <taxon>Agaricales</taxon>
        <taxon>Marasmiineae</taxon>
        <taxon>Mycenaceae</taxon>
        <taxon>Mycena</taxon>
    </lineage>
</organism>